<keyword evidence="3 4" id="KW-0472">Membrane</keyword>
<feature type="transmembrane region" description="Helical" evidence="4">
    <location>
        <begin position="164"/>
        <end position="185"/>
    </location>
</feature>
<organism evidence="6 7">
    <name type="scientific">endosymbiont of Galathealinum brachiosum</name>
    <dbReference type="NCBI Taxonomy" id="2200906"/>
    <lineage>
        <taxon>Bacteria</taxon>
        <taxon>Pseudomonadati</taxon>
        <taxon>Pseudomonadota</taxon>
        <taxon>Gammaproteobacteria</taxon>
        <taxon>sulfur-oxidizing symbionts</taxon>
    </lineage>
</organism>
<feature type="transmembrane region" description="Helical" evidence="4">
    <location>
        <begin position="47"/>
        <end position="65"/>
    </location>
</feature>
<accession>A0A370DD39</accession>
<dbReference type="PANTHER" id="PTHR23534">
    <property type="entry name" value="MFS PERMEASE"/>
    <property type="match status" value="1"/>
</dbReference>
<dbReference type="PANTHER" id="PTHR23534:SF1">
    <property type="entry name" value="MAJOR FACILITATOR SUPERFAMILY PROTEIN"/>
    <property type="match status" value="1"/>
</dbReference>
<dbReference type="InterPro" id="IPR020846">
    <property type="entry name" value="MFS_dom"/>
</dbReference>
<feature type="transmembrane region" description="Helical" evidence="4">
    <location>
        <begin position="337"/>
        <end position="359"/>
    </location>
</feature>
<protein>
    <submittedName>
        <fullName evidence="6">MFS transporter</fullName>
    </submittedName>
</protein>
<keyword evidence="1 4" id="KW-0812">Transmembrane</keyword>
<dbReference type="PROSITE" id="PS50850">
    <property type="entry name" value="MFS"/>
    <property type="match status" value="1"/>
</dbReference>
<feature type="transmembrane region" description="Helical" evidence="4">
    <location>
        <begin position="97"/>
        <end position="117"/>
    </location>
</feature>
<dbReference type="GO" id="GO:0022857">
    <property type="term" value="F:transmembrane transporter activity"/>
    <property type="evidence" value="ECO:0007669"/>
    <property type="project" value="InterPro"/>
</dbReference>
<dbReference type="InterPro" id="IPR011701">
    <property type="entry name" value="MFS"/>
</dbReference>
<evidence type="ECO:0000256" key="3">
    <source>
        <dbReference type="ARBA" id="ARBA00023136"/>
    </source>
</evidence>
<keyword evidence="7" id="KW-1185">Reference proteome</keyword>
<dbReference type="AlphaFoldDB" id="A0A370DD39"/>
<feature type="transmembrane region" description="Helical" evidence="4">
    <location>
        <begin position="133"/>
        <end position="152"/>
    </location>
</feature>
<evidence type="ECO:0000256" key="2">
    <source>
        <dbReference type="ARBA" id="ARBA00022989"/>
    </source>
</evidence>
<name>A0A370DD39_9GAMM</name>
<evidence type="ECO:0000256" key="1">
    <source>
        <dbReference type="ARBA" id="ARBA00022692"/>
    </source>
</evidence>
<dbReference type="InterPro" id="IPR036259">
    <property type="entry name" value="MFS_trans_sf"/>
</dbReference>
<reference evidence="6 7" key="1">
    <citation type="journal article" date="2018" name="ISME J.">
        <title>Endosymbiont genomes yield clues of tubeworm success.</title>
        <authorList>
            <person name="Li Y."/>
            <person name="Liles M.R."/>
            <person name="Halanych K.M."/>
        </authorList>
    </citation>
    <scope>NUCLEOTIDE SEQUENCE [LARGE SCALE GENOMIC DNA]</scope>
    <source>
        <strain evidence="6">A1464</strain>
    </source>
</reference>
<feature type="transmembrane region" description="Helical" evidence="4">
    <location>
        <begin position="206"/>
        <end position="230"/>
    </location>
</feature>
<feature type="transmembrane region" description="Helical" evidence="4">
    <location>
        <begin position="365"/>
        <end position="386"/>
    </location>
</feature>
<feature type="transmembrane region" description="Helical" evidence="4">
    <location>
        <begin position="277"/>
        <end position="295"/>
    </location>
</feature>
<dbReference type="Proteomes" id="UP000254266">
    <property type="component" value="Unassembled WGS sequence"/>
</dbReference>
<feature type="transmembrane region" description="Helical" evidence="4">
    <location>
        <begin position="250"/>
        <end position="270"/>
    </location>
</feature>
<proteinExistence type="predicted"/>
<dbReference type="Gene3D" id="1.20.1250.20">
    <property type="entry name" value="MFS general substrate transporter like domains"/>
    <property type="match status" value="1"/>
</dbReference>
<comment type="caution">
    <text evidence="6">The sequence shown here is derived from an EMBL/GenBank/DDBJ whole genome shotgun (WGS) entry which is preliminary data.</text>
</comment>
<feature type="transmembrane region" description="Helical" evidence="4">
    <location>
        <begin position="72"/>
        <end position="91"/>
    </location>
</feature>
<feature type="domain" description="Major facilitator superfamily (MFS) profile" evidence="5">
    <location>
        <begin position="211"/>
        <end position="395"/>
    </location>
</feature>
<feature type="transmembrane region" description="Helical" evidence="4">
    <location>
        <begin position="301"/>
        <end position="325"/>
    </location>
</feature>
<dbReference type="Pfam" id="PF07690">
    <property type="entry name" value="MFS_1"/>
    <property type="match status" value="1"/>
</dbReference>
<gene>
    <name evidence="6" type="ORF">DIZ80_11120</name>
</gene>
<evidence type="ECO:0000313" key="6">
    <source>
        <dbReference type="EMBL" id="RDH82815.1"/>
    </source>
</evidence>
<keyword evidence="2 4" id="KW-1133">Transmembrane helix</keyword>
<dbReference type="EMBL" id="QFXC01000011">
    <property type="protein sequence ID" value="RDH82815.1"/>
    <property type="molecule type" value="Genomic_DNA"/>
</dbReference>
<evidence type="ECO:0000256" key="4">
    <source>
        <dbReference type="SAM" id="Phobius"/>
    </source>
</evidence>
<evidence type="ECO:0000313" key="7">
    <source>
        <dbReference type="Proteomes" id="UP000254266"/>
    </source>
</evidence>
<dbReference type="SUPFAM" id="SSF103473">
    <property type="entry name" value="MFS general substrate transporter"/>
    <property type="match status" value="1"/>
</dbReference>
<evidence type="ECO:0000259" key="5">
    <source>
        <dbReference type="PROSITE" id="PS50850"/>
    </source>
</evidence>
<sequence>MSSFSHNVPVLAFCQAMSMSGASLMVASAALVGLELAEDKSLSTLPLAAMFISIMLTSIPAAMLMNKIGRKASFLFASLFALSGAVLSSWSILQHEFWGFVAGVSLIGVFNSFANYYRFTAADAVDFDHKSRAISYVLAGGVLAAVIGPNLASYTHDSFNGVAFAGSYASLVILYLMSVMALSFLKLPEAEHKDEKLQVQRSLIEIVTQPACIVAIICGMLGYGVMSFVMTATPLAMNHHSHDFSDTSFVIQWHVLAMFAPSFFTGSIIRKVGELKVMFSGVLLGFTCVFVNLTGSTITHFWLALVLLGLSWNFIFVGATSLLTQTYHRAERFKVQALNDFIVFSVVAFASLSAGYLQFHYGWKSVNLGVLPLLMIALSSIVYLMIYTKKNQFAR</sequence>